<feature type="compositionally biased region" description="Low complexity" evidence="2">
    <location>
        <begin position="393"/>
        <end position="403"/>
    </location>
</feature>
<comment type="similarity">
    <text evidence="1">Belongs to the TelA family.</text>
</comment>
<organism evidence="3 4">
    <name type="scientific">Blastomonas fulva</name>
    <dbReference type="NCBI Taxonomy" id="1550728"/>
    <lineage>
        <taxon>Bacteria</taxon>
        <taxon>Pseudomonadati</taxon>
        <taxon>Pseudomonadota</taxon>
        <taxon>Alphaproteobacteria</taxon>
        <taxon>Sphingomonadales</taxon>
        <taxon>Sphingomonadaceae</taxon>
        <taxon>Blastomonas</taxon>
    </lineage>
</organism>
<dbReference type="PANTHER" id="PTHR38432:SF1">
    <property type="entry name" value="TELA-LIKE PROTEIN SAOUHSC_01408"/>
    <property type="match status" value="1"/>
</dbReference>
<dbReference type="Proteomes" id="UP000258016">
    <property type="component" value="Chromosome"/>
</dbReference>
<reference evidence="3 4" key="1">
    <citation type="submission" date="2017-03" db="EMBL/GenBank/DDBJ databases">
        <title>Complete genome sequence of Blastomonas fulva degrading microcsystin LR.</title>
        <authorList>
            <person name="Lee H.-g."/>
            <person name="Jin L."/>
            <person name="oh H.-M."/>
        </authorList>
    </citation>
    <scope>NUCLEOTIDE SEQUENCE [LARGE SCALE GENOMIC DNA]</scope>
    <source>
        <strain evidence="3 4">T2</strain>
    </source>
</reference>
<dbReference type="InterPro" id="IPR008863">
    <property type="entry name" value="Toxic_anion-R_TelA"/>
</dbReference>
<dbReference type="EMBL" id="CP020083">
    <property type="protein sequence ID" value="ASR51265.1"/>
    <property type="molecule type" value="Genomic_DNA"/>
</dbReference>
<feature type="region of interest" description="Disordered" evidence="2">
    <location>
        <begin position="381"/>
        <end position="403"/>
    </location>
</feature>
<protein>
    <submittedName>
        <fullName evidence="3">Toxic anion resistance protein</fullName>
    </submittedName>
</protein>
<dbReference type="PANTHER" id="PTHR38432">
    <property type="entry name" value="TELA-LIKE PROTEIN SAOUHSC_01408"/>
    <property type="match status" value="1"/>
</dbReference>
<dbReference type="RefSeq" id="WP_117351992.1">
    <property type="nucleotide sequence ID" value="NZ_CP020083.1"/>
</dbReference>
<proteinExistence type="inferred from homology"/>
<evidence type="ECO:0000313" key="3">
    <source>
        <dbReference type="EMBL" id="ASR51265.1"/>
    </source>
</evidence>
<accession>A0ABM6M5U4</accession>
<sequence>MATQTAIADKKLTLEAPDPVPVVTAAEATGLVPVSDDVKSKLDEKVEGFISDLVAQDVNSPEFGKRVDQITNMGRKEIGDAAGQSNRFLDRPVKAMDSDNSVGANLAQLRRTVEDLDPGKKGDLFTRKKIFGIIPFGNKMRDYFDSYKSSQGHIQSILGSLQSGKDELLMDNAAIDVERQNLWAAMGKLEQMIHVSKTLDARLEEKAAELDMTDPAKAKAIRETALFYVRQRTQDLLTQMAVTVQGYLALDLVKKNNVELVKGVDRASTTTVAALRTAVTVAQALVGQKLVLDQITALNTTTANIIDSTGTMLKEQTAKIHEQAASATIPVETLQRAFQNIYDTMDNIDTFKVKALDSMKTTVDTLSKEVEKSKGYIARAEGASQAGSGGASSGPSLLSSLEA</sequence>
<name>A0ABM6M5U4_9SPHN</name>
<dbReference type="Pfam" id="PF05816">
    <property type="entry name" value="TelA"/>
    <property type="match status" value="1"/>
</dbReference>
<dbReference type="GeneID" id="303485344"/>
<keyword evidence="4" id="KW-1185">Reference proteome</keyword>
<evidence type="ECO:0000313" key="4">
    <source>
        <dbReference type="Proteomes" id="UP000258016"/>
    </source>
</evidence>
<evidence type="ECO:0000256" key="2">
    <source>
        <dbReference type="SAM" id="MobiDB-lite"/>
    </source>
</evidence>
<evidence type="ECO:0000256" key="1">
    <source>
        <dbReference type="ARBA" id="ARBA00005541"/>
    </source>
</evidence>
<gene>
    <name evidence="3" type="ORF">B5J99_07085</name>
</gene>